<keyword evidence="6" id="KW-1185">Reference proteome</keyword>
<dbReference type="Pfam" id="PF12763">
    <property type="entry name" value="EH"/>
    <property type="match status" value="1"/>
</dbReference>
<dbReference type="Gene3D" id="2.40.50.140">
    <property type="entry name" value="Nucleic acid-binding proteins"/>
    <property type="match status" value="1"/>
</dbReference>
<dbReference type="InterPro" id="IPR021109">
    <property type="entry name" value="Peptidase_aspartic_dom_sf"/>
</dbReference>
<dbReference type="EMBL" id="KZ346934">
    <property type="protein sequence ID" value="PIO68773.1"/>
    <property type="molecule type" value="Genomic_DNA"/>
</dbReference>
<dbReference type="GO" id="GO:0060090">
    <property type="term" value="F:molecular adaptor activity"/>
    <property type="evidence" value="ECO:0007669"/>
    <property type="project" value="TreeGrafter"/>
</dbReference>
<dbReference type="Proteomes" id="UP000230423">
    <property type="component" value="Unassembled WGS sequence"/>
</dbReference>
<dbReference type="GO" id="GO:0004190">
    <property type="term" value="F:aspartic-type endopeptidase activity"/>
    <property type="evidence" value="ECO:0007669"/>
    <property type="project" value="InterPro"/>
</dbReference>
<feature type="domain" description="EH" evidence="3">
    <location>
        <begin position="450"/>
        <end position="504"/>
    </location>
</feature>
<dbReference type="SUPFAM" id="SSF47473">
    <property type="entry name" value="EF-hand"/>
    <property type="match status" value="1"/>
</dbReference>
<dbReference type="OrthoDB" id="295715at2759"/>
<evidence type="ECO:0000313" key="6">
    <source>
        <dbReference type="Proteomes" id="UP000230423"/>
    </source>
</evidence>
<dbReference type="InterPro" id="IPR002048">
    <property type="entry name" value="EF_hand_dom"/>
</dbReference>
<dbReference type="InterPro" id="IPR011992">
    <property type="entry name" value="EF-hand-dom_pair"/>
</dbReference>
<dbReference type="GO" id="GO:0097708">
    <property type="term" value="C:intracellular vesicle"/>
    <property type="evidence" value="ECO:0007669"/>
    <property type="project" value="TreeGrafter"/>
</dbReference>
<dbReference type="PROSITE" id="PS50031">
    <property type="entry name" value="EH"/>
    <property type="match status" value="1"/>
</dbReference>
<dbReference type="AlphaFoldDB" id="A0A2G9UF30"/>
<dbReference type="Gene3D" id="1.10.238.10">
    <property type="entry name" value="EF-hand"/>
    <property type="match status" value="2"/>
</dbReference>
<dbReference type="GO" id="GO:0005737">
    <property type="term" value="C:cytoplasm"/>
    <property type="evidence" value="ECO:0007669"/>
    <property type="project" value="TreeGrafter"/>
</dbReference>
<dbReference type="PROSITE" id="PS00141">
    <property type="entry name" value="ASP_PROTEASE"/>
    <property type="match status" value="1"/>
</dbReference>
<dbReference type="Pfam" id="PF13650">
    <property type="entry name" value="Asp_protease_2"/>
    <property type="match status" value="1"/>
</dbReference>
<dbReference type="InterPro" id="IPR000261">
    <property type="entry name" value="EH_dom"/>
</dbReference>
<dbReference type="GO" id="GO:0150007">
    <property type="term" value="P:clathrin-dependent synaptic vesicle endocytosis"/>
    <property type="evidence" value="ECO:0007669"/>
    <property type="project" value="TreeGrafter"/>
</dbReference>
<dbReference type="SUPFAM" id="SSF50249">
    <property type="entry name" value="Nucleic acid-binding proteins"/>
    <property type="match status" value="1"/>
</dbReference>
<dbReference type="CDD" id="cd00052">
    <property type="entry name" value="EH"/>
    <property type="match status" value="1"/>
</dbReference>
<feature type="region of interest" description="Disordered" evidence="2">
    <location>
        <begin position="351"/>
        <end position="377"/>
    </location>
</feature>
<protein>
    <submittedName>
        <fullName evidence="5">EF hand</fullName>
    </submittedName>
</protein>
<dbReference type="PROSITE" id="PS00018">
    <property type="entry name" value="EF_HAND_1"/>
    <property type="match status" value="1"/>
</dbReference>
<dbReference type="PROSITE" id="PS50222">
    <property type="entry name" value="EF_HAND_2"/>
    <property type="match status" value="1"/>
</dbReference>
<dbReference type="InterPro" id="IPR018247">
    <property type="entry name" value="EF_Hand_1_Ca_BS"/>
</dbReference>
<dbReference type="CDD" id="cd04491">
    <property type="entry name" value="SoSSB_OBF"/>
    <property type="match status" value="1"/>
</dbReference>
<feature type="compositionally biased region" description="Basic and acidic residues" evidence="2">
    <location>
        <begin position="360"/>
        <end position="377"/>
    </location>
</feature>
<gene>
    <name evidence="5" type="ORF">TELCIR_09425</name>
</gene>
<dbReference type="PANTHER" id="PTHR11216:SF170">
    <property type="entry name" value="DYNAMIN ASSOCIATED PROTEIN 160, ISOFORM D"/>
    <property type="match status" value="1"/>
</dbReference>
<organism evidence="5 6">
    <name type="scientific">Teladorsagia circumcincta</name>
    <name type="common">Brown stomach worm</name>
    <name type="synonym">Ostertagia circumcincta</name>
    <dbReference type="NCBI Taxonomy" id="45464"/>
    <lineage>
        <taxon>Eukaryota</taxon>
        <taxon>Metazoa</taxon>
        <taxon>Ecdysozoa</taxon>
        <taxon>Nematoda</taxon>
        <taxon>Chromadorea</taxon>
        <taxon>Rhabditida</taxon>
        <taxon>Rhabditina</taxon>
        <taxon>Rhabditomorpha</taxon>
        <taxon>Strongyloidea</taxon>
        <taxon>Trichostrongylidae</taxon>
        <taxon>Teladorsagia</taxon>
    </lineage>
</organism>
<name>A0A2G9UF30_TELCI</name>
<dbReference type="InterPro" id="IPR012340">
    <property type="entry name" value="NA-bd_OB-fold"/>
</dbReference>
<dbReference type="SMART" id="SM00027">
    <property type="entry name" value="EH"/>
    <property type="match status" value="1"/>
</dbReference>
<evidence type="ECO:0000259" key="4">
    <source>
        <dbReference type="PROSITE" id="PS50222"/>
    </source>
</evidence>
<dbReference type="GO" id="GO:0005509">
    <property type="term" value="F:calcium ion binding"/>
    <property type="evidence" value="ECO:0007669"/>
    <property type="project" value="InterPro"/>
</dbReference>
<feature type="domain" description="EF-hand" evidence="4">
    <location>
        <begin position="472"/>
        <end position="507"/>
    </location>
</feature>
<evidence type="ECO:0000259" key="3">
    <source>
        <dbReference type="PROSITE" id="PS50031"/>
    </source>
</evidence>
<dbReference type="GO" id="GO:0042734">
    <property type="term" value="C:presynaptic membrane"/>
    <property type="evidence" value="ECO:0007669"/>
    <property type="project" value="TreeGrafter"/>
</dbReference>
<evidence type="ECO:0000256" key="2">
    <source>
        <dbReference type="SAM" id="MobiDB-lite"/>
    </source>
</evidence>
<dbReference type="InterPro" id="IPR001969">
    <property type="entry name" value="Aspartic_peptidase_AS"/>
</dbReference>
<accession>A0A2G9UF30</accession>
<evidence type="ECO:0000313" key="5">
    <source>
        <dbReference type="EMBL" id="PIO68773.1"/>
    </source>
</evidence>
<proteinExistence type="predicted"/>
<dbReference type="SUPFAM" id="SSF50630">
    <property type="entry name" value="Acid proteases"/>
    <property type="match status" value="1"/>
</dbReference>
<reference evidence="5 6" key="1">
    <citation type="submission" date="2015-09" db="EMBL/GenBank/DDBJ databases">
        <title>Draft genome of the parasitic nematode Teladorsagia circumcincta isolate WARC Sus (inbred).</title>
        <authorList>
            <person name="Mitreva M."/>
        </authorList>
    </citation>
    <scope>NUCLEOTIDE SEQUENCE [LARGE SCALE GENOMIC DNA]</scope>
    <source>
        <strain evidence="5 6">S</strain>
    </source>
</reference>
<sequence>MVRERDLAERVGYAFVTYQSADKRMGRNSCGRRPPAPNRVKTTHGTCEATIEHYERKRRSSLYIAAKQQHTQDNTVANIGPVSVSIQLPACINLPAAPLPMVNLPAAPLPITNSPAAPDTIIHLPSAPITTFHQSSVPPPIIRMPAAPPPSQANKQQFANFFPGISCVHLGNSSQMIYILTKLNKASIVALLDTGSALTIVSETVAGKIKAQLSRPKITKGITANGSIMNLLGQFSPRLTIGSKTITITCYVALDANPARRLANGNLVLSMRIADPSGSIIFTIMNAEVQDLFEPGDIIKIKNGFTNVHRGMLNLSCGRQGEFMKSGDFMLLYSETPNMSEFNSEYAAMERARKPSPPPEGEKTITEERWPNNDKKQKAGGAEDIVILILSKSSRGINKRMNAANPWEVSVAEYQANSVQFASLYPQNGRIDGNTARNVLMKSNLPPQILAQQRVGFLTGQAGRSALGMSGLPTTALAHIWTLSDVNKDGKLTVDEFCIAMHLIDMVKVSF</sequence>
<dbReference type="GO" id="GO:0006508">
    <property type="term" value="P:proteolysis"/>
    <property type="evidence" value="ECO:0007669"/>
    <property type="project" value="InterPro"/>
</dbReference>
<evidence type="ECO:0000256" key="1">
    <source>
        <dbReference type="ARBA" id="ARBA00022837"/>
    </source>
</evidence>
<dbReference type="PANTHER" id="PTHR11216">
    <property type="entry name" value="EH DOMAIN"/>
    <property type="match status" value="1"/>
</dbReference>
<keyword evidence="1" id="KW-0106">Calcium</keyword>